<organism evidence="21 22">
    <name type="scientific">Tortispora caseinolytica NRRL Y-17796</name>
    <dbReference type="NCBI Taxonomy" id="767744"/>
    <lineage>
        <taxon>Eukaryota</taxon>
        <taxon>Fungi</taxon>
        <taxon>Dikarya</taxon>
        <taxon>Ascomycota</taxon>
        <taxon>Saccharomycotina</taxon>
        <taxon>Trigonopsidomycetes</taxon>
        <taxon>Trigonopsidales</taxon>
        <taxon>Trigonopsidaceae</taxon>
        <taxon>Tortispora</taxon>
    </lineage>
</organism>
<dbReference type="Pfam" id="PF00169">
    <property type="entry name" value="PH"/>
    <property type="match status" value="1"/>
</dbReference>
<feature type="domain" description="PH" evidence="20">
    <location>
        <begin position="90"/>
        <end position="188"/>
    </location>
</feature>
<keyword evidence="6" id="KW-0963">Cytoplasm</keyword>
<evidence type="ECO:0000313" key="22">
    <source>
        <dbReference type="Proteomes" id="UP000095023"/>
    </source>
</evidence>
<evidence type="ECO:0000256" key="18">
    <source>
        <dbReference type="ARBA" id="ARBA00049453"/>
    </source>
</evidence>
<dbReference type="Gene3D" id="3.40.50.2000">
    <property type="entry name" value="Glycogen Phosphorylase B"/>
    <property type="match status" value="2"/>
</dbReference>
<dbReference type="SMART" id="SM00233">
    <property type="entry name" value="PH"/>
    <property type="match status" value="1"/>
</dbReference>
<keyword evidence="11" id="KW-0756">Sterol biosynthesis</keyword>
<keyword evidence="12" id="KW-0443">Lipid metabolism</keyword>
<evidence type="ECO:0000256" key="7">
    <source>
        <dbReference type="ARBA" id="ARBA00022516"/>
    </source>
</evidence>
<dbReference type="InterPro" id="IPR004276">
    <property type="entry name" value="GlycoTrans_28_N"/>
</dbReference>
<dbReference type="EMBL" id="KV453842">
    <property type="protein sequence ID" value="ODV91374.1"/>
    <property type="molecule type" value="Genomic_DNA"/>
</dbReference>
<dbReference type="InterPro" id="IPR004182">
    <property type="entry name" value="GRAM"/>
</dbReference>
<dbReference type="Pfam" id="PF06722">
    <property type="entry name" value="EryCIII-like_C"/>
    <property type="match status" value="1"/>
</dbReference>
<evidence type="ECO:0000256" key="1">
    <source>
        <dbReference type="ARBA" id="ARBA00004170"/>
    </source>
</evidence>
<evidence type="ECO:0000256" key="2">
    <source>
        <dbReference type="ARBA" id="ARBA00004496"/>
    </source>
</evidence>
<dbReference type="FunFam" id="3.40.50.2000:FF:000009">
    <property type="entry name" value="Sterol 3-beta-glucosyltransferase UGT80A2"/>
    <property type="match status" value="1"/>
</dbReference>
<dbReference type="CDD" id="cd13216">
    <property type="entry name" value="PH-GRAM2_AGT26"/>
    <property type="match status" value="1"/>
</dbReference>
<evidence type="ECO:0000256" key="5">
    <source>
        <dbReference type="ARBA" id="ARBA00017894"/>
    </source>
</evidence>
<dbReference type="AlphaFoldDB" id="A0A1E4THY9"/>
<dbReference type="EC" id="2.4.1.173" evidence="4"/>
<reference evidence="22" key="1">
    <citation type="submission" date="2016-02" db="EMBL/GenBank/DDBJ databases">
        <title>Comparative genomics of biotechnologically important yeasts.</title>
        <authorList>
            <consortium name="DOE Joint Genome Institute"/>
            <person name="Riley R."/>
            <person name="Haridas S."/>
            <person name="Wolfe K.H."/>
            <person name="Lopes M.R."/>
            <person name="Hittinger C.T."/>
            <person name="Goker M."/>
            <person name="Salamov A."/>
            <person name="Wisecaver J."/>
            <person name="Long T.M."/>
            <person name="Aerts A.L."/>
            <person name="Barry K."/>
            <person name="Choi C."/>
            <person name="Clum A."/>
            <person name="Coughlan A.Y."/>
            <person name="Deshpande S."/>
            <person name="Douglass A.P."/>
            <person name="Hanson S.J."/>
            <person name="Klenk H.-P."/>
            <person name="Labutti K."/>
            <person name="Lapidus A."/>
            <person name="Lindquist E."/>
            <person name="Lipzen A."/>
            <person name="Meier-Kolthoff J.P."/>
            <person name="Ohm R.A."/>
            <person name="Otillar R.P."/>
            <person name="Pangilinan J."/>
            <person name="Peng Y."/>
            <person name="Rokas A."/>
            <person name="Rosa C.A."/>
            <person name="Scheuner C."/>
            <person name="Sibirny A.A."/>
            <person name="Slot J.C."/>
            <person name="Stielow J.B."/>
            <person name="Sun H."/>
            <person name="Kurtzman C.P."/>
            <person name="Blackwell M."/>
            <person name="Jeffries T.W."/>
            <person name="Grigoriev I.V."/>
        </authorList>
    </citation>
    <scope>NUCLEOTIDE SEQUENCE [LARGE SCALE GENOMIC DNA]</scope>
    <source>
        <strain evidence="22">NRRL Y-17796</strain>
    </source>
</reference>
<evidence type="ECO:0000256" key="12">
    <source>
        <dbReference type="ARBA" id="ARBA00023098"/>
    </source>
</evidence>
<keyword evidence="15" id="KW-0753">Steroid metabolism</keyword>
<accession>A0A1E4THY9</accession>
<dbReference type="GO" id="GO:0005975">
    <property type="term" value="P:carbohydrate metabolic process"/>
    <property type="evidence" value="ECO:0007669"/>
    <property type="project" value="InterPro"/>
</dbReference>
<dbReference type="GO" id="GO:0016126">
    <property type="term" value="P:sterol biosynthetic process"/>
    <property type="evidence" value="ECO:0007669"/>
    <property type="project" value="UniProtKB-KW"/>
</dbReference>
<evidence type="ECO:0000256" key="17">
    <source>
        <dbReference type="ARBA" id="ARBA00047886"/>
    </source>
</evidence>
<evidence type="ECO:0000256" key="3">
    <source>
        <dbReference type="ARBA" id="ARBA00006962"/>
    </source>
</evidence>
<dbReference type="FunFam" id="2.30.29.30:FF:000303">
    <property type="entry name" value="Sterol 3-beta-glucosyltransferase"/>
    <property type="match status" value="1"/>
</dbReference>
<evidence type="ECO:0000256" key="9">
    <source>
        <dbReference type="ARBA" id="ARBA00022679"/>
    </source>
</evidence>
<dbReference type="FunFam" id="3.40.50.2000:FF:000029">
    <property type="entry name" value="Sterol 3-beta-glucosyltransferase"/>
    <property type="match status" value="1"/>
</dbReference>
<keyword evidence="10" id="KW-0752">Steroid biosynthesis</keyword>
<gene>
    <name evidence="21" type="ORF">CANCADRAFT_26867</name>
</gene>
<protein>
    <recommendedName>
        <fullName evidence="5">Sterol 3-beta-glucosyltransferase</fullName>
        <ecNumber evidence="4">2.4.1.173</ecNumber>
    </recommendedName>
    <alternativeName>
        <fullName evidence="16">Autophagy-related protein 26</fullName>
    </alternativeName>
</protein>
<dbReference type="PANTHER" id="PTHR48050">
    <property type="entry name" value="STEROL 3-BETA-GLUCOSYLTRANSFERASE"/>
    <property type="match status" value="1"/>
</dbReference>
<comment type="subcellular location">
    <subcellularLocation>
        <location evidence="2">Cytoplasm</location>
    </subcellularLocation>
    <subcellularLocation>
        <location evidence="1">Membrane</location>
        <topology evidence="1">Peripheral membrane protein</topology>
    </subcellularLocation>
</comment>
<dbReference type="CDD" id="cd03784">
    <property type="entry name" value="GT1_Gtf-like"/>
    <property type="match status" value="1"/>
</dbReference>
<dbReference type="GO" id="GO:0016020">
    <property type="term" value="C:membrane"/>
    <property type="evidence" value="ECO:0007669"/>
    <property type="project" value="UniProtKB-SubCell"/>
</dbReference>
<evidence type="ECO:0000256" key="15">
    <source>
        <dbReference type="ARBA" id="ARBA00023221"/>
    </source>
</evidence>
<name>A0A1E4THY9_9ASCO</name>
<keyword evidence="14" id="KW-1207">Sterol metabolism</keyword>
<keyword evidence="13" id="KW-0472">Membrane</keyword>
<dbReference type="PROSITE" id="PS50003">
    <property type="entry name" value="PH_DOMAIN"/>
    <property type="match status" value="1"/>
</dbReference>
<dbReference type="InterPro" id="IPR050426">
    <property type="entry name" value="Glycosyltransferase_28"/>
</dbReference>
<keyword evidence="22" id="KW-1185">Reference proteome</keyword>
<dbReference type="GO" id="GO:0016906">
    <property type="term" value="F:sterol 3-beta-glucosyltransferase activity"/>
    <property type="evidence" value="ECO:0007669"/>
    <property type="project" value="UniProtKB-EC"/>
</dbReference>
<dbReference type="InterPro" id="IPR048065">
    <property type="entry name" value="ATG26_PH_GRAM2"/>
</dbReference>
<evidence type="ECO:0000256" key="11">
    <source>
        <dbReference type="ARBA" id="ARBA00023011"/>
    </source>
</evidence>
<dbReference type="InterPro" id="IPR011993">
    <property type="entry name" value="PH-like_dom_sf"/>
</dbReference>
<evidence type="ECO:0000256" key="4">
    <source>
        <dbReference type="ARBA" id="ARBA00012650"/>
    </source>
</evidence>
<comment type="catalytic activity">
    <reaction evidence="17">
        <text>ergosterol + UDP-alpha-D-glucose = ergosteryl 3-beta-D-glucoside + UDP + H(+)</text>
        <dbReference type="Rhea" id="RHEA:61836"/>
        <dbReference type="ChEBI" id="CHEBI:15378"/>
        <dbReference type="ChEBI" id="CHEBI:16933"/>
        <dbReference type="ChEBI" id="CHEBI:52973"/>
        <dbReference type="ChEBI" id="CHEBI:58223"/>
        <dbReference type="ChEBI" id="CHEBI:58885"/>
    </reaction>
    <physiologicalReaction direction="left-to-right" evidence="17">
        <dbReference type="Rhea" id="RHEA:61837"/>
    </physiologicalReaction>
</comment>
<keyword evidence="9 21" id="KW-0808">Transferase</keyword>
<keyword evidence="7" id="KW-0444">Lipid biosynthesis</keyword>
<dbReference type="OrthoDB" id="10261837at2759"/>
<dbReference type="Pfam" id="PF03033">
    <property type="entry name" value="Glyco_transf_28"/>
    <property type="match status" value="1"/>
</dbReference>
<dbReference type="InterPro" id="IPR001849">
    <property type="entry name" value="PH_domain"/>
</dbReference>
<feature type="region of interest" description="Disordered" evidence="19">
    <location>
        <begin position="259"/>
        <end position="296"/>
    </location>
</feature>
<evidence type="ECO:0000259" key="20">
    <source>
        <dbReference type="PROSITE" id="PS50003"/>
    </source>
</evidence>
<evidence type="ECO:0000256" key="16">
    <source>
        <dbReference type="ARBA" id="ARBA00029843"/>
    </source>
</evidence>
<dbReference type="PANTHER" id="PTHR48050:SF25">
    <property type="entry name" value="STEROL 3-BETA-GLUCOSYLTRANSFERASE"/>
    <property type="match status" value="1"/>
</dbReference>
<proteinExistence type="inferred from homology"/>
<evidence type="ECO:0000256" key="6">
    <source>
        <dbReference type="ARBA" id="ARBA00022490"/>
    </source>
</evidence>
<evidence type="ECO:0000313" key="21">
    <source>
        <dbReference type="EMBL" id="ODV91374.1"/>
    </source>
</evidence>
<dbReference type="SUPFAM" id="SSF50729">
    <property type="entry name" value="PH domain-like"/>
    <property type="match status" value="1"/>
</dbReference>
<dbReference type="InterPro" id="IPR010610">
    <property type="entry name" value="EryCIII-like_C"/>
</dbReference>
<dbReference type="GO" id="GO:0005737">
    <property type="term" value="C:cytoplasm"/>
    <property type="evidence" value="ECO:0007669"/>
    <property type="project" value="UniProtKB-SubCell"/>
</dbReference>
<evidence type="ECO:0000256" key="8">
    <source>
        <dbReference type="ARBA" id="ARBA00022676"/>
    </source>
</evidence>
<evidence type="ECO:0000256" key="13">
    <source>
        <dbReference type="ARBA" id="ARBA00023136"/>
    </source>
</evidence>
<dbReference type="Gene3D" id="2.30.29.30">
    <property type="entry name" value="Pleckstrin-homology domain (PH domain)/Phosphotyrosine-binding domain (PTB)"/>
    <property type="match status" value="2"/>
</dbReference>
<evidence type="ECO:0000256" key="14">
    <source>
        <dbReference type="ARBA" id="ARBA00023166"/>
    </source>
</evidence>
<evidence type="ECO:0000256" key="10">
    <source>
        <dbReference type="ARBA" id="ARBA00022955"/>
    </source>
</evidence>
<dbReference type="SUPFAM" id="SSF53756">
    <property type="entry name" value="UDP-Glycosyltransferase/glycogen phosphorylase"/>
    <property type="match status" value="1"/>
</dbReference>
<evidence type="ECO:0000256" key="19">
    <source>
        <dbReference type="SAM" id="MobiDB-lite"/>
    </source>
</evidence>
<comment type="catalytic activity">
    <reaction evidence="18">
        <text>a sterol + UDP-alpha-D-glucose = a sterol 3-beta-D-glucoside + UDP + H(+)</text>
        <dbReference type="Rhea" id="RHEA:22724"/>
        <dbReference type="ChEBI" id="CHEBI:15378"/>
        <dbReference type="ChEBI" id="CHEBI:15889"/>
        <dbReference type="ChEBI" id="CHEBI:37424"/>
        <dbReference type="ChEBI" id="CHEBI:58223"/>
        <dbReference type="ChEBI" id="CHEBI:58885"/>
        <dbReference type="EC" id="2.4.1.173"/>
    </reaction>
    <physiologicalReaction direction="left-to-right" evidence="18">
        <dbReference type="Rhea" id="RHEA:22725"/>
    </physiologicalReaction>
</comment>
<dbReference type="GO" id="GO:0032120">
    <property type="term" value="P:ascospore-type prospore membrane formation"/>
    <property type="evidence" value="ECO:0007669"/>
    <property type="project" value="EnsemblFungi"/>
</dbReference>
<dbReference type="Pfam" id="PF02893">
    <property type="entry name" value="GRAM"/>
    <property type="match status" value="2"/>
</dbReference>
<sequence length="1085" mass="120971">MDNISIIGSSRLPCLDPSADKASVFTELTSSARTSLDTRLRAVFNMPDDEEFIASCKCWLLKNVLLQGLLYLTQSHLYFYSYLPPRRTGEVVKSGSLIKENGIRGGTRYWFVLRSDFLSFHEDSNMLYFPSGIIDLSRIEHIKMKPSTDPNTPSLTIQLFVGSKTYSLRADSPENAESWLSALINTTFRSQNDGGSVKIAIPLVNILELEPVGLFEFANSFRIKVVDESGSYAIDDYIFAVFGKEESLFSTITEMVSKSNPVQEGNPIDPDAEFPIQSDQETPPGSPPLASSGKVSGRRSTAYSYATARTIGPLMNAGGSFVKAGVRMAGKIIPISRLSSVDSGSSKRRGTDYSLNPVPEDVKLTTDTGRHSLVGLVKDGSRIANYLIPNPLTYIGKVSEMWTAPAKHFDSSELQRSDDLVDTADLEASAQRFRDYFNLTDKEQLIASYFAHLHRLLPMYGKVYLSTNYFCYRSLLPGTNTKMVLPLKDIETIDRERGFRFGYSGLVIVIHGFEEVFFEFGSQANRDDCEVQTLRAIDELRGSGRSIRRDSLASALSAEVGGIRAPMSPSRLVELKGYSMDSDSNLSQERIGLQEPVPVIFKDEGQVKATYKPSTSWHVVCLTIGSRGDVQPYIALALRLMEDNHRVTIATHGEFKDWVESYGIGFREIAGDPSKIMALCIENGMFSYNFLKEASSKFRNWIDELFQTSWEACQGADVLIESPSTMSGIHIAEALKIPYFRAFTMPWTRTRAYPHAFMVPDQKMGGSYNSLTYAMFDSVFWKAISGQVNRWRKKTLGIPHTSYRRLQQNKTPFLYCVSPSVFVPPVDFPDWVKVTGYWFLNEAGKYQPDSKVVSFIEKARKENKKIVYIGFGSIIVDNAKKLTETIVKAVVRADTYCILVKGWSTRGSKKEGAANDDESVVFPDQVLAIDSIPHDWLFPRIDAAVHHGGSGTTGASLRAGIPTLIKPFFGDQYFYATRVEDLGVGKFLHKITVDGLSKALTRCLRDDRIINRARSLGERIRKENGVETAVSDIYGLYSLAAKVSLDRSKTYSQSKGKVTAAAETARVDDASESSDDSWYLLHKQI</sequence>
<comment type="similarity">
    <text evidence="3">Belongs to the glycosyltransferase 28 family.</text>
</comment>
<dbReference type="Proteomes" id="UP000095023">
    <property type="component" value="Unassembled WGS sequence"/>
</dbReference>
<dbReference type="SMART" id="SM00568">
    <property type="entry name" value="GRAM"/>
    <property type="match status" value="2"/>
</dbReference>
<keyword evidence="8" id="KW-0328">Glycosyltransferase</keyword>
<dbReference type="InterPro" id="IPR002213">
    <property type="entry name" value="UDP_glucos_trans"/>
</dbReference>